<accession>A0A5D0MPR4</accession>
<name>A0A5D0MPR4_FLESI</name>
<evidence type="ECO:0000313" key="2">
    <source>
        <dbReference type="EMBL" id="TYB33318.1"/>
    </source>
</evidence>
<organism evidence="2 3">
    <name type="scientific">Flexistipes sinusarabici</name>
    <dbReference type="NCBI Taxonomy" id="2352"/>
    <lineage>
        <taxon>Bacteria</taxon>
        <taxon>Pseudomonadati</taxon>
        <taxon>Deferribacterota</taxon>
        <taxon>Deferribacteres</taxon>
        <taxon>Deferribacterales</taxon>
        <taxon>Flexistipitaceae</taxon>
        <taxon>Flexistipes</taxon>
    </lineage>
</organism>
<dbReference type="PANTHER" id="PTHR47738">
    <property type="entry name" value="PTS SYSTEM FRUCTOSE-LIKE EIIA COMPONENT-RELATED"/>
    <property type="match status" value="1"/>
</dbReference>
<proteinExistence type="predicted"/>
<sequence>MNLSDYVDEDLVCEVDESYDKNTILSDLVEILYDKGLLEDKKGAYNALVDREKLGSTGVGEEVAIPHAKLDSIDDVIVLLAISKEGIEFDSLDKQPVKVIFLVLASVKKMNLHLKTLARISRLIKSTDFKSRVLNASSKREILNILNEEEAKL</sequence>
<dbReference type="InterPro" id="IPR016152">
    <property type="entry name" value="PTrfase/Anion_transptr"/>
</dbReference>
<evidence type="ECO:0000313" key="3">
    <source>
        <dbReference type="Proteomes" id="UP000323337"/>
    </source>
</evidence>
<dbReference type="CDD" id="cd00211">
    <property type="entry name" value="PTS_IIA_fru"/>
    <property type="match status" value="1"/>
</dbReference>
<dbReference type="Pfam" id="PF00359">
    <property type="entry name" value="PTS_EIIA_2"/>
    <property type="match status" value="1"/>
</dbReference>
<comment type="caution">
    <text evidence="2">The sequence shown here is derived from an EMBL/GenBank/DDBJ whole genome shotgun (WGS) entry which is preliminary data.</text>
</comment>
<dbReference type="PANTHER" id="PTHR47738:SF2">
    <property type="entry name" value="PTS SYSTEM FRUCTOSE-LIKE EIIA COMPONENT"/>
    <property type="match status" value="1"/>
</dbReference>
<dbReference type="EMBL" id="VSIV01000165">
    <property type="protein sequence ID" value="TYB33318.1"/>
    <property type="molecule type" value="Genomic_DNA"/>
</dbReference>
<dbReference type="RefSeq" id="WP_303701180.1">
    <property type="nucleotide sequence ID" value="NZ_VSIV01000165.1"/>
</dbReference>
<gene>
    <name evidence="2" type="ORF">FXF49_06960</name>
</gene>
<protein>
    <submittedName>
        <fullName evidence="2">PTS sugar transporter subunit IIA</fullName>
    </submittedName>
</protein>
<dbReference type="AlphaFoldDB" id="A0A5D0MPR4"/>
<dbReference type="InterPro" id="IPR002178">
    <property type="entry name" value="PTS_EIIA_type-2_dom"/>
</dbReference>
<feature type="domain" description="PTS EIIA type-2" evidence="1">
    <location>
        <begin position="5"/>
        <end position="149"/>
    </location>
</feature>
<keyword evidence="2" id="KW-0762">Sugar transport</keyword>
<dbReference type="PROSITE" id="PS51094">
    <property type="entry name" value="PTS_EIIA_TYPE_2"/>
    <property type="match status" value="1"/>
</dbReference>
<dbReference type="PROSITE" id="PS00372">
    <property type="entry name" value="PTS_EIIA_TYPE_2_HIS"/>
    <property type="match status" value="1"/>
</dbReference>
<dbReference type="InterPro" id="IPR051541">
    <property type="entry name" value="PTS_SugarTrans_NitroReg"/>
</dbReference>
<dbReference type="SUPFAM" id="SSF55804">
    <property type="entry name" value="Phoshotransferase/anion transport protein"/>
    <property type="match status" value="1"/>
</dbReference>
<evidence type="ECO:0000259" key="1">
    <source>
        <dbReference type="PROSITE" id="PS51094"/>
    </source>
</evidence>
<dbReference type="Proteomes" id="UP000323337">
    <property type="component" value="Unassembled WGS sequence"/>
</dbReference>
<keyword evidence="2" id="KW-0813">Transport</keyword>
<reference evidence="2 3" key="1">
    <citation type="submission" date="2019-08" db="EMBL/GenBank/DDBJ databases">
        <title>Genomic characterization of a novel candidate phylum (ARYD3) from a high temperature, high salinity tertiary oil reservoir in north central Oklahoma, USA.</title>
        <authorList>
            <person name="Youssef N.H."/>
            <person name="Yadav A."/>
            <person name="Elshahed M.S."/>
        </authorList>
    </citation>
    <scope>NUCLEOTIDE SEQUENCE [LARGE SCALE GENOMIC DNA]</scope>
    <source>
        <strain evidence="2">ARYD1</strain>
    </source>
</reference>
<dbReference type="Gene3D" id="3.40.930.10">
    <property type="entry name" value="Mannitol-specific EII, Chain A"/>
    <property type="match status" value="1"/>
</dbReference>